<reference evidence="6 7" key="1">
    <citation type="journal article" date="2016" name="Nat. Commun.">
        <title>Thousands of microbial genomes shed light on interconnected biogeochemical processes in an aquifer system.</title>
        <authorList>
            <person name="Anantharaman K."/>
            <person name="Brown C.T."/>
            <person name="Hug L.A."/>
            <person name="Sharon I."/>
            <person name="Castelle C.J."/>
            <person name="Probst A.J."/>
            <person name="Thomas B.C."/>
            <person name="Singh A."/>
            <person name="Wilkins M.J."/>
            <person name="Karaoz U."/>
            <person name="Brodie E.L."/>
            <person name="Williams K.H."/>
            <person name="Hubbard S.S."/>
            <person name="Banfield J.F."/>
        </authorList>
    </citation>
    <scope>NUCLEOTIDE SEQUENCE [LARGE SCALE GENOMIC DNA]</scope>
</reference>
<feature type="transmembrane region" description="Helical" evidence="5">
    <location>
        <begin position="7"/>
        <end position="27"/>
    </location>
</feature>
<dbReference type="InterPro" id="IPR009760">
    <property type="entry name" value="DUF1328"/>
</dbReference>
<keyword evidence="2 5" id="KW-0812">Transmembrane</keyword>
<dbReference type="GO" id="GO:0005886">
    <property type="term" value="C:plasma membrane"/>
    <property type="evidence" value="ECO:0007669"/>
    <property type="project" value="InterPro"/>
</dbReference>
<evidence type="ECO:0000256" key="1">
    <source>
        <dbReference type="ARBA" id="ARBA00022475"/>
    </source>
</evidence>
<keyword evidence="1" id="KW-1003">Cell membrane</keyword>
<organism evidence="6 7">
    <name type="scientific">Candidatus Kaiserbacteria bacterium RIFCSPHIGHO2_01_FULL_46_22</name>
    <dbReference type="NCBI Taxonomy" id="1798475"/>
    <lineage>
        <taxon>Bacteria</taxon>
        <taxon>Candidatus Kaiseribacteriota</taxon>
    </lineage>
</organism>
<evidence type="ECO:0000256" key="3">
    <source>
        <dbReference type="ARBA" id="ARBA00022989"/>
    </source>
</evidence>
<evidence type="ECO:0000313" key="7">
    <source>
        <dbReference type="Proteomes" id="UP000176322"/>
    </source>
</evidence>
<dbReference type="Pfam" id="PF07043">
    <property type="entry name" value="DUF1328"/>
    <property type="match status" value="1"/>
</dbReference>
<evidence type="ECO:0000256" key="5">
    <source>
        <dbReference type="SAM" id="Phobius"/>
    </source>
</evidence>
<keyword evidence="4 5" id="KW-0472">Membrane</keyword>
<dbReference type="HAMAP" id="MF_01361">
    <property type="entry name" value="UPF0391"/>
    <property type="match status" value="1"/>
</dbReference>
<dbReference type="EMBL" id="MFKO01000005">
    <property type="protein sequence ID" value="OGG41619.1"/>
    <property type="molecule type" value="Genomic_DNA"/>
</dbReference>
<dbReference type="Proteomes" id="UP000176322">
    <property type="component" value="Unassembled WGS sequence"/>
</dbReference>
<evidence type="ECO:0000313" key="6">
    <source>
        <dbReference type="EMBL" id="OGG41619.1"/>
    </source>
</evidence>
<dbReference type="STRING" id="1798475.A2837_00520"/>
<comment type="caution">
    <text evidence="6">The sequence shown here is derived from an EMBL/GenBank/DDBJ whole genome shotgun (WGS) entry which is preliminary data.</text>
</comment>
<keyword evidence="3 5" id="KW-1133">Transmembrane helix</keyword>
<evidence type="ECO:0000256" key="2">
    <source>
        <dbReference type="ARBA" id="ARBA00022692"/>
    </source>
</evidence>
<gene>
    <name evidence="6" type="ORF">A2837_00520</name>
</gene>
<dbReference type="AlphaFoldDB" id="A0A1F6BXE7"/>
<dbReference type="NCBIfam" id="NF010229">
    <property type="entry name" value="PRK13682.1-4"/>
    <property type="match status" value="1"/>
</dbReference>
<proteinExistence type="inferred from homology"/>
<evidence type="ECO:0000256" key="4">
    <source>
        <dbReference type="ARBA" id="ARBA00023136"/>
    </source>
</evidence>
<feature type="transmembrane region" description="Helical" evidence="5">
    <location>
        <begin position="33"/>
        <end position="52"/>
    </location>
</feature>
<accession>A0A1F6BXE7</accession>
<name>A0A1F6BXE7_9BACT</name>
<sequence>MLSWSLTFFVLAVIAAIFGFAGIATAAAGIAKILFVVFLVLFIGSFFFRAAGRADRVLDRNM</sequence>
<protein>
    <submittedName>
        <fullName evidence="6">DUF1328 domain-containing protein</fullName>
    </submittedName>
</protein>
<dbReference type="PIRSF" id="PIRSF036466">
    <property type="entry name" value="UCP036466"/>
    <property type="match status" value="1"/>
</dbReference>